<dbReference type="RefSeq" id="WP_342371795.1">
    <property type="nucleotide sequence ID" value="NZ_CP115965.1"/>
</dbReference>
<keyword evidence="3" id="KW-1185">Reference proteome</keyword>
<gene>
    <name evidence="2" type="ORF">PCC79_10480</name>
</gene>
<dbReference type="PANTHER" id="PTHR37817:SF1">
    <property type="entry name" value="N-ACETYLTRANSFERASE EIS"/>
    <property type="match status" value="1"/>
</dbReference>
<dbReference type="SUPFAM" id="SSF55718">
    <property type="entry name" value="SCP-like"/>
    <property type="match status" value="1"/>
</dbReference>
<keyword evidence="2" id="KW-0808">Transferase</keyword>
<dbReference type="InterPro" id="IPR036527">
    <property type="entry name" value="SCP2_sterol-bd_dom_sf"/>
</dbReference>
<dbReference type="InterPro" id="IPR016181">
    <property type="entry name" value="Acyl_CoA_acyltransferase"/>
</dbReference>
<dbReference type="Pfam" id="PF13527">
    <property type="entry name" value="Acetyltransf_9"/>
    <property type="match status" value="1"/>
</dbReference>
<reference evidence="2 3" key="1">
    <citation type="journal article" date="2023" name="Environ Microbiome">
        <title>A coral-associated actinobacterium mitigates coral bleaching under heat stress.</title>
        <authorList>
            <person name="Li J."/>
            <person name="Zou Y."/>
            <person name="Li Q."/>
            <person name="Zhang J."/>
            <person name="Bourne D.G."/>
            <person name="Lyu Y."/>
            <person name="Liu C."/>
            <person name="Zhang S."/>
        </authorList>
    </citation>
    <scope>NUCLEOTIDE SEQUENCE [LARGE SCALE GENOMIC DNA]</scope>
    <source>
        <strain evidence="2 3">SCSIO 13291</strain>
    </source>
</reference>
<dbReference type="InterPro" id="IPR051554">
    <property type="entry name" value="Acetyltransferase_Eis"/>
</dbReference>
<name>A0ABZ3C3P2_9ACTN</name>
<proteinExistence type="predicted"/>
<keyword evidence="2" id="KW-0012">Acyltransferase</keyword>
<dbReference type="EC" id="2.3.1.-" evidence="2"/>
<dbReference type="InterPro" id="IPR000182">
    <property type="entry name" value="GNAT_dom"/>
</dbReference>
<dbReference type="CDD" id="cd04301">
    <property type="entry name" value="NAT_SF"/>
    <property type="match status" value="1"/>
</dbReference>
<dbReference type="Pfam" id="PF13530">
    <property type="entry name" value="SCP2_2"/>
    <property type="match status" value="1"/>
</dbReference>
<dbReference type="GO" id="GO:0016746">
    <property type="term" value="F:acyltransferase activity"/>
    <property type="evidence" value="ECO:0007669"/>
    <property type="project" value="UniProtKB-KW"/>
</dbReference>
<feature type="domain" description="N-acetyltransferase" evidence="1">
    <location>
        <begin position="4"/>
        <end position="166"/>
    </location>
</feature>
<dbReference type="InterPro" id="IPR025559">
    <property type="entry name" value="Eis_dom"/>
</dbReference>
<dbReference type="PROSITE" id="PS51186">
    <property type="entry name" value="GNAT"/>
    <property type="match status" value="1"/>
</dbReference>
<dbReference type="PANTHER" id="PTHR37817">
    <property type="entry name" value="N-ACETYLTRANSFERASE EIS"/>
    <property type="match status" value="1"/>
</dbReference>
<evidence type="ECO:0000259" key="1">
    <source>
        <dbReference type="PROSITE" id="PS51186"/>
    </source>
</evidence>
<evidence type="ECO:0000313" key="3">
    <source>
        <dbReference type="Proteomes" id="UP001434337"/>
    </source>
</evidence>
<protein>
    <submittedName>
        <fullName evidence="2">GNAT family N-acetyltransferase</fullName>
        <ecNumber evidence="2">2.3.1.-</ecNumber>
    </submittedName>
</protein>
<dbReference type="InterPro" id="IPR041380">
    <property type="entry name" value="Acetyltransf_17"/>
</dbReference>
<dbReference type="Gene3D" id="3.40.630.30">
    <property type="match status" value="2"/>
</dbReference>
<sequence length="417" mass="44701">MSDITYRTFDIPDALTDELRGWYDAVGLGFHQKQGSDEAAGRWREEVSRDGWRLDGAYAPASEHSLGAHIPVATFATTTQSINTGGGHVEPACFITDVTVRTTHRRRGLLSHLMGAALRRARDEGLSLAALTVTEGGIYGRFGFGVATQHRSAEIDTGLRFGLVAPVEPRVEMMPNDASVAVRRAVFDRFHATHRGSHQRLAFYDALLSGAWDWDSDGPNKAIRSAVHLDASGQPDGVLSYEIDEQSSAVKIRDLLALDAGAELGLWQFIAALDLVEKATLRRLSPTSALPWALTDPRALKVTGVEDFTWLRVLDPAAALAVRAFDADGEIAVEVVDPRGIASGTWRVAARAGRAEVTPATEAAVQVDIRALGSLYLGLADARTLAAAGLVHGPAADVAALARLFRTDGPPHNTSGF</sequence>
<dbReference type="EMBL" id="CP115965">
    <property type="protein sequence ID" value="WZW97341.1"/>
    <property type="molecule type" value="Genomic_DNA"/>
</dbReference>
<dbReference type="SUPFAM" id="SSF55729">
    <property type="entry name" value="Acyl-CoA N-acyltransferases (Nat)"/>
    <property type="match status" value="1"/>
</dbReference>
<accession>A0ABZ3C3P2</accession>
<dbReference type="Gene3D" id="3.30.1050.10">
    <property type="entry name" value="SCP2 sterol-binding domain"/>
    <property type="match status" value="1"/>
</dbReference>
<dbReference type="Pfam" id="PF17668">
    <property type="entry name" value="Acetyltransf_17"/>
    <property type="match status" value="1"/>
</dbReference>
<dbReference type="Proteomes" id="UP001434337">
    <property type="component" value="Chromosome"/>
</dbReference>
<organism evidence="2 3">
    <name type="scientific">Propioniciclava soli</name>
    <dbReference type="NCBI Taxonomy" id="2775081"/>
    <lineage>
        <taxon>Bacteria</taxon>
        <taxon>Bacillati</taxon>
        <taxon>Actinomycetota</taxon>
        <taxon>Actinomycetes</taxon>
        <taxon>Propionibacteriales</taxon>
        <taxon>Propionibacteriaceae</taxon>
        <taxon>Propioniciclava</taxon>
    </lineage>
</organism>
<evidence type="ECO:0000313" key="2">
    <source>
        <dbReference type="EMBL" id="WZW97341.1"/>
    </source>
</evidence>